<comment type="caution">
    <text evidence="7">The sequence shown here is derived from an EMBL/GenBank/DDBJ whole genome shotgun (WGS) entry which is preliminary data.</text>
</comment>
<proteinExistence type="inferred from homology"/>
<keyword evidence="8" id="KW-1185">Reference proteome</keyword>
<dbReference type="InterPro" id="IPR013328">
    <property type="entry name" value="6PGD_dom2"/>
</dbReference>
<evidence type="ECO:0008006" key="9">
    <source>
        <dbReference type="Google" id="ProtNLM"/>
    </source>
</evidence>
<organism evidence="7 8">
    <name type="scientific">Mycobacterium simiae</name>
    <name type="common">Mycobacterium habana</name>
    <dbReference type="NCBI Taxonomy" id="1784"/>
    <lineage>
        <taxon>Bacteria</taxon>
        <taxon>Bacillati</taxon>
        <taxon>Actinomycetota</taxon>
        <taxon>Actinomycetes</taxon>
        <taxon>Mycobacteriales</taxon>
        <taxon>Mycobacteriaceae</taxon>
        <taxon>Mycobacterium</taxon>
        <taxon>Mycobacterium simiae complex</taxon>
    </lineage>
</organism>
<feature type="domain" description="6-phosphogluconate dehydrogenase NADP-binding" evidence="5">
    <location>
        <begin position="34"/>
        <end position="190"/>
    </location>
</feature>
<keyword evidence="3" id="KW-0520">NAD</keyword>
<dbReference type="RefSeq" id="WP_084953070.1">
    <property type="nucleotide sequence ID" value="NZ_MZZM01000030.1"/>
</dbReference>
<dbReference type="SUPFAM" id="SSF48179">
    <property type="entry name" value="6-phosphogluconate dehydrogenase C-terminal domain-like"/>
    <property type="match status" value="1"/>
</dbReference>
<dbReference type="InterPro" id="IPR029154">
    <property type="entry name" value="HIBADH-like_NADP-bd"/>
</dbReference>
<evidence type="ECO:0000313" key="8">
    <source>
        <dbReference type="Proteomes" id="UP000193040"/>
    </source>
</evidence>
<dbReference type="GO" id="GO:0051287">
    <property type="term" value="F:NAD binding"/>
    <property type="evidence" value="ECO:0007669"/>
    <property type="project" value="InterPro"/>
</dbReference>
<comment type="similarity">
    <text evidence="1">Belongs to the HIBADH-related family.</text>
</comment>
<dbReference type="Pfam" id="PF14833">
    <property type="entry name" value="NAD_binding_11"/>
    <property type="match status" value="1"/>
</dbReference>
<evidence type="ECO:0000256" key="1">
    <source>
        <dbReference type="ARBA" id="ARBA00009080"/>
    </source>
</evidence>
<dbReference type="InterPro" id="IPR008927">
    <property type="entry name" value="6-PGluconate_DH-like_C_sf"/>
</dbReference>
<reference evidence="7 8" key="1">
    <citation type="submission" date="2017-03" db="EMBL/GenBank/DDBJ databases">
        <title>Genomic insights into Mycobacterium simiae human colonization.</title>
        <authorList>
            <person name="Steffani J.L."/>
            <person name="Brunck M.E."/>
            <person name="Cruz E."/>
            <person name="Montiel R."/>
            <person name="Barona F."/>
        </authorList>
    </citation>
    <scope>NUCLEOTIDE SEQUENCE [LARGE SCALE GENOMIC DNA]</scope>
    <source>
        <strain evidence="7 8">MsiGto</strain>
    </source>
</reference>
<dbReference type="InterPro" id="IPR015815">
    <property type="entry name" value="HIBADH-related"/>
</dbReference>
<feature type="domain" description="3-hydroxyisobutyrate dehydrogenase-like NAD-binding" evidence="6">
    <location>
        <begin position="193"/>
        <end position="310"/>
    </location>
</feature>
<dbReference type="PANTHER" id="PTHR43060">
    <property type="entry name" value="3-HYDROXYISOBUTYRATE DEHYDROGENASE-LIKE 1, MITOCHONDRIAL-RELATED"/>
    <property type="match status" value="1"/>
</dbReference>
<evidence type="ECO:0000259" key="6">
    <source>
        <dbReference type="Pfam" id="PF14833"/>
    </source>
</evidence>
<dbReference type="Pfam" id="PF03446">
    <property type="entry name" value="NAD_binding_2"/>
    <property type="match status" value="1"/>
</dbReference>
<dbReference type="EMBL" id="MZZM01000030">
    <property type="protein sequence ID" value="ORJ55561.1"/>
    <property type="molecule type" value="Genomic_DNA"/>
</dbReference>
<evidence type="ECO:0000259" key="5">
    <source>
        <dbReference type="Pfam" id="PF03446"/>
    </source>
</evidence>
<dbReference type="STRING" id="1784.VC42_11070"/>
<dbReference type="InterPro" id="IPR006115">
    <property type="entry name" value="6PGDH_NADP-bd"/>
</dbReference>
<sequence>MILPWKSKNSASRDAPMACNGASANTAASDQLSIVVIGVGPLGLPVAVRLRQAGFPLVGIDVCPDRAACAAARGIVMANSIVAATTGASIAISALPHPAALQHLATQLQQCTDHRIRYVIDISPLSPSAKILAAAAFEAIGITLLDCAVVGSSAQILDRDVLVCASGPESAFGPIRPVLSALSTRVEYVGELGAGTKMKAVANHLGVLYNTAIAETLSLADRIGLCPGMAWRIMNGDGTISDQFELRGALMASGTYGPSSTTVSSCVKEVDLIADLARSVEAPTPLLDTAAALYRVAESIGYGDHDSSAVHASYIQLPHP</sequence>
<gene>
    <name evidence="7" type="ORF">B5M45_24685</name>
</gene>
<evidence type="ECO:0000256" key="4">
    <source>
        <dbReference type="PIRSR" id="PIRSR000103-1"/>
    </source>
</evidence>
<evidence type="ECO:0000256" key="3">
    <source>
        <dbReference type="ARBA" id="ARBA00023027"/>
    </source>
</evidence>
<keyword evidence="2" id="KW-0560">Oxidoreductase</keyword>
<dbReference type="GO" id="GO:0016491">
    <property type="term" value="F:oxidoreductase activity"/>
    <property type="evidence" value="ECO:0007669"/>
    <property type="project" value="UniProtKB-KW"/>
</dbReference>
<protein>
    <recommendedName>
        <fullName evidence="9">NAD(P)-dependent oxidoreductase</fullName>
    </recommendedName>
</protein>
<evidence type="ECO:0000256" key="2">
    <source>
        <dbReference type="ARBA" id="ARBA00023002"/>
    </source>
</evidence>
<dbReference type="Gene3D" id="3.40.50.720">
    <property type="entry name" value="NAD(P)-binding Rossmann-like Domain"/>
    <property type="match status" value="1"/>
</dbReference>
<dbReference type="PIRSF" id="PIRSF000103">
    <property type="entry name" value="HIBADH"/>
    <property type="match status" value="1"/>
</dbReference>
<dbReference type="AlphaFoldDB" id="A0A1X0XRM5"/>
<dbReference type="InterPro" id="IPR036291">
    <property type="entry name" value="NAD(P)-bd_dom_sf"/>
</dbReference>
<evidence type="ECO:0000313" key="7">
    <source>
        <dbReference type="EMBL" id="ORJ55561.1"/>
    </source>
</evidence>
<dbReference type="GO" id="GO:0050661">
    <property type="term" value="F:NADP binding"/>
    <property type="evidence" value="ECO:0007669"/>
    <property type="project" value="InterPro"/>
</dbReference>
<name>A0A1X0XRM5_MYCSI</name>
<dbReference type="Proteomes" id="UP000193040">
    <property type="component" value="Unassembled WGS sequence"/>
</dbReference>
<dbReference type="PANTHER" id="PTHR43060:SF15">
    <property type="entry name" value="3-HYDROXYISOBUTYRATE DEHYDROGENASE-LIKE 1, MITOCHONDRIAL-RELATED"/>
    <property type="match status" value="1"/>
</dbReference>
<feature type="active site" evidence="4">
    <location>
        <position position="199"/>
    </location>
</feature>
<dbReference type="SUPFAM" id="SSF51735">
    <property type="entry name" value="NAD(P)-binding Rossmann-fold domains"/>
    <property type="match status" value="1"/>
</dbReference>
<accession>A0A1X0XRM5</accession>
<dbReference type="Gene3D" id="1.10.1040.10">
    <property type="entry name" value="N-(1-d-carboxylethyl)-l-norvaline Dehydrogenase, domain 2"/>
    <property type="match status" value="1"/>
</dbReference>